<evidence type="ECO:0000256" key="1">
    <source>
        <dbReference type="ARBA" id="ARBA00002190"/>
    </source>
</evidence>
<dbReference type="EMBL" id="BAAATR010000002">
    <property type="protein sequence ID" value="GAA2228283.1"/>
    <property type="molecule type" value="Genomic_DNA"/>
</dbReference>
<keyword evidence="8" id="KW-1185">Reference proteome</keyword>
<evidence type="ECO:0008006" key="9">
    <source>
        <dbReference type="Google" id="ProtNLM"/>
    </source>
</evidence>
<comment type="caution">
    <text evidence="7">The sequence shown here is derived from an EMBL/GenBank/DDBJ whole genome shotgun (WGS) entry which is preliminary data.</text>
</comment>
<dbReference type="InterPro" id="IPR001207">
    <property type="entry name" value="Transposase_mutator"/>
</dbReference>
<sequence length="561" mass="61704">MPDSGETATPQEFVRRLQAFKAWSGSPSLRELERRTGLPRSTLSGDLSHQRSRLPPLERVLALVTAFGASAEELARWQSAWQRIQMRQQSAEPPVPVSRPAIEPPSNAQDLWIGAGRDAEGVPSRVIRDGLRVGPRCSAAREGAPVLGVVTDDGSAQSGHLIDEIVREGARRMLAAALEAEVNQYIAELAAETDEHGRRLVVRNGHHRPRTVVTAAGPVEVTAPRVNDRRTDDETGERKRFSAKILAPWCRKSPRISEVLPLLYLHGLSSGDFVPALEQFLGGTAGLSPAIVTRLTKQWSDDHAAFQERDLSDRDFVYVWADGVHPKVRLGPAHSCVLVLLGVRLDGTKELIALAEGLRESTESWADLLRDCRRRGMRDPELVIGDGAMGLWKALAEVFPAARHQRCWVHKARNVANCLPKSAQPGATKAIQEIYNAEDRANAEKAIDAFARTYGAKWPKAVAKITDDQEELLAFYGFPADHWVHLRTTNPIESTFSTVKLRTKVTRGAGDPAAVLTMVFKLVESAQARWRAITGARLMPLVRAGARFENGVLVERTEVAA</sequence>
<comment type="function">
    <text evidence="1">Required for the transposition of the insertion element.</text>
</comment>
<keyword evidence="4" id="KW-0238">DNA-binding</keyword>
<dbReference type="Pfam" id="PF00872">
    <property type="entry name" value="Transposase_mut"/>
    <property type="match status" value="1"/>
</dbReference>
<evidence type="ECO:0000313" key="8">
    <source>
        <dbReference type="Proteomes" id="UP001500305"/>
    </source>
</evidence>
<keyword evidence="5" id="KW-0233">DNA recombination</keyword>
<dbReference type="Proteomes" id="UP001500305">
    <property type="component" value="Unassembled WGS sequence"/>
</dbReference>
<feature type="region of interest" description="Disordered" evidence="6">
    <location>
        <begin position="28"/>
        <end position="51"/>
    </location>
</feature>
<evidence type="ECO:0000256" key="3">
    <source>
        <dbReference type="ARBA" id="ARBA00022578"/>
    </source>
</evidence>
<dbReference type="PANTHER" id="PTHR33217">
    <property type="entry name" value="TRANSPOSASE FOR INSERTION SEQUENCE ELEMENT IS1081"/>
    <property type="match status" value="1"/>
</dbReference>
<evidence type="ECO:0000256" key="2">
    <source>
        <dbReference type="ARBA" id="ARBA00010961"/>
    </source>
</evidence>
<protein>
    <recommendedName>
        <fullName evidence="9">Transposase</fullName>
    </recommendedName>
</protein>
<organism evidence="7 8">
    <name type="scientific">Kitasatospora cystarginea</name>
    <dbReference type="NCBI Taxonomy" id="58350"/>
    <lineage>
        <taxon>Bacteria</taxon>
        <taxon>Bacillati</taxon>
        <taxon>Actinomycetota</taxon>
        <taxon>Actinomycetes</taxon>
        <taxon>Kitasatosporales</taxon>
        <taxon>Streptomycetaceae</taxon>
        <taxon>Kitasatospora</taxon>
    </lineage>
</organism>
<accession>A0ABN3DDL2</accession>
<evidence type="ECO:0000313" key="7">
    <source>
        <dbReference type="EMBL" id="GAA2228283.1"/>
    </source>
</evidence>
<proteinExistence type="inferred from homology"/>
<gene>
    <name evidence="7" type="ORF">GCM10010430_04870</name>
</gene>
<name>A0ABN3DDL2_9ACTN</name>
<reference evidence="7 8" key="1">
    <citation type="journal article" date="2019" name="Int. J. Syst. Evol. Microbiol.">
        <title>The Global Catalogue of Microorganisms (GCM) 10K type strain sequencing project: providing services to taxonomists for standard genome sequencing and annotation.</title>
        <authorList>
            <consortium name="The Broad Institute Genomics Platform"/>
            <consortium name="The Broad Institute Genome Sequencing Center for Infectious Disease"/>
            <person name="Wu L."/>
            <person name="Ma J."/>
        </authorList>
    </citation>
    <scope>NUCLEOTIDE SEQUENCE [LARGE SCALE GENOMIC DNA]</scope>
    <source>
        <strain evidence="7 8">JCM 7356</strain>
    </source>
</reference>
<dbReference type="NCBIfam" id="NF033543">
    <property type="entry name" value="transpos_IS256"/>
    <property type="match status" value="1"/>
</dbReference>
<dbReference type="PROSITE" id="PS01007">
    <property type="entry name" value="TRANSPOSASE_MUTATOR"/>
    <property type="match status" value="1"/>
</dbReference>
<keyword evidence="3" id="KW-0815">Transposition</keyword>
<evidence type="ECO:0000256" key="5">
    <source>
        <dbReference type="ARBA" id="ARBA00023172"/>
    </source>
</evidence>
<evidence type="ECO:0000256" key="4">
    <source>
        <dbReference type="ARBA" id="ARBA00023125"/>
    </source>
</evidence>
<comment type="similarity">
    <text evidence="2">Belongs to the transposase mutator family.</text>
</comment>
<evidence type="ECO:0000256" key="6">
    <source>
        <dbReference type="SAM" id="MobiDB-lite"/>
    </source>
</evidence>
<dbReference type="PANTHER" id="PTHR33217:SF9">
    <property type="entry name" value="MUTATOR FAMILY TRANSPOSASE"/>
    <property type="match status" value="1"/>
</dbReference>